<feature type="region of interest" description="Disordered" evidence="1">
    <location>
        <begin position="322"/>
        <end position="343"/>
    </location>
</feature>
<comment type="caution">
    <text evidence="2">The sequence shown here is derived from an EMBL/GenBank/DDBJ whole genome shotgun (WGS) entry which is preliminary data.</text>
</comment>
<evidence type="ECO:0000313" key="3">
    <source>
        <dbReference type="Proteomes" id="UP000784294"/>
    </source>
</evidence>
<keyword evidence="3" id="KW-1185">Reference proteome</keyword>
<organism evidence="2 3">
    <name type="scientific">Protopolystoma xenopodis</name>
    <dbReference type="NCBI Taxonomy" id="117903"/>
    <lineage>
        <taxon>Eukaryota</taxon>
        <taxon>Metazoa</taxon>
        <taxon>Spiralia</taxon>
        <taxon>Lophotrochozoa</taxon>
        <taxon>Platyhelminthes</taxon>
        <taxon>Monogenea</taxon>
        <taxon>Polyopisthocotylea</taxon>
        <taxon>Polystomatidea</taxon>
        <taxon>Polystomatidae</taxon>
        <taxon>Protopolystoma</taxon>
    </lineage>
</organism>
<name>A0A448WD12_9PLAT</name>
<reference evidence="2" key="1">
    <citation type="submission" date="2018-11" db="EMBL/GenBank/DDBJ databases">
        <authorList>
            <consortium name="Pathogen Informatics"/>
        </authorList>
    </citation>
    <scope>NUCLEOTIDE SEQUENCE</scope>
</reference>
<sequence length="398" mass="42860">MAQTHSPKVQSPRQPTSWSFLPSSDTGSTNPSPTTIRSTHQPDIKTQLQSSSVNRPEPESESELSNFTSSGPAFLSDAASRSGLNTGAKAVYINLFNEQSLVCPTASDSYSPPPTYLVKTPGDGDGKGAVYQSCEARDLCQTMFTADSAPVGRISTFSILRPIAFCHGQTLHEPIDEAASQHSLRVSDPCSIKTHYVPSYPIIITNIRPRTRNIRPSIGLGFLSSEPFTNLILMVHLSSESKGTQNRQASMTRRSVMDVFQPTFESWLPRGDVLPESNCCSEPDRRLMEVALPDTVTPSLSSAAETMLRVPSRLEIGLGSRVSQDLTSASDSGRGWSDEEASCQKTLGQEADLLASAQLPFVRTVLGREASQPSSASPSSAHKGTQKVYAIGELTAGH</sequence>
<evidence type="ECO:0000256" key="1">
    <source>
        <dbReference type="SAM" id="MobiDB-lite"/>
    </source>
</evidence>
<dbReference type="EMBL" id="CAAALY010004674">
    <property type="protein sequence ID" value="VEL08760.1"/>
    <property type="molecule type" value="Genomic_DNA"/>
</dbReference>
<dbReference type="Proteomes" id="UP000784294">
    <property type="component" value="Unassembled WGS sequence"/>
</dbReference>
<proteinExistence type="predicted"/>
<protein>
    <submittedName>
        <fullName evidence="2">Uncharacterized protein</fullName>
    </submittedName>
</protein>
<evidence type="ECO:0000313" key="2">
    <source>
        <dbReference type="EMBL" id="VEL08760.1"/>
    </source>
</evidence>
<feature type="region of interest" description="Disordered" evidence="1">
    <location>
        <begin position="1"/>
        <end position="69"/>
    </location>
</feature>
<dbReference type="AlphaFoldDB" id="A0A448WD12"/>
<feature type="compositionally biased region" description="Polar residues" evidence="1">
    <location>
        <begin position="322"/>
        <end position="331"/>
    </location>
</feature>
<gene>
    <name evidence="2" type="ORF">PXEA_LOCUS2200</name>
</gene>
<accession>A0A448WD12</accession>
<feature type="compositionally biased region" description="Polar residues" evidence="1">
    <location>
        <begin position="1"/>
        <end position="54"/>
    </location>
</feature>